<dbReference type="EMBL" id="JAPDRQ010000447">
    <property type="protein sequence ID" value="KAJ9649173.1"/>
    <property type="molecule type" value="Genomic_DNA"/>
</dbReference>
<name>A0ACC2ZNH4_9EURO</name>
<reference evidence="1" key="1">
    <citation type="submission" date="2022-10" db="EMBL/GenBank/DDBJ databases">
        <title>Culturing micro-colonial fungi from biological soil crusts in the Mojave desert and describing Neophaeococcomyces mojavensis, and introducing the new genera and species Taxawa tesnikishii.</title>
        <authorList>
            <person name="Kurbessoian T."/>
            <person name="Stajich J.E."/>
        </authorList>
    </citation>
    <scope>NUCLEOTIDE SEQUENCE</scope>
    <source>
        <strain evidence="1">JES_112</strain>
    </source>
</reference>
<proteinExistence type="predicted"/>
<organism evidence="1 2">
    <name type="scientific">Neophaeococcomyces mojaviensis</name>
    <dbReference type="NCBI Taxonomy" id="3383035"/>
    <lineage>
        <taxon>Eukaryota</taxon>
        <taxon>Fungi</taxon>
        <taxon>Dikarya</taxon>
        <taxon>Ascomycota</taxon>
        <taxon>Pezizomycotina</taxon>
        <taxon>Eurotiomycetes</taxon>
        <taxon>Chaetothyriomycetidae</taxon>
        <taxon>Chaetothyriales</taxon>
        <taxon>Chaetothyriales incertae sedis</taxon>
        <taxon>Neophaeococcomyces</taxon>
    </lineage>
</organism>
<keyword evidence="2" id="KW-1185">Reference proteome</keyword>
<evidence type="ECO:0000313" key="2">
    <source>
        <dbReference type="Proteomes" id="UP001172386"/>
    </source>
</evidence>
<gene>
    <name evidence="1" type="ORF">H2198_010920</name>
</gene>
<dbReference type="Proteomes" id="UP001172386">
    <property type="component" value="Unassembled WGS sequence"/>
</dbReference>
<accession>A0ACC2ZNH4</accession>
<protein>
    <submittedName>
        <fullName evidence="1">Uncharacterized protein</fullName>
    </submittedName>
</protein>
<feature type="non-terminal residue" evidence="1">
    <location>
        <position position="1"/>
    </location>
</feature>
<evidence type="ECO:0000313" key="1">
    <source>
        <dbReference type="EMBL" id="KAJ9649173.1"/>
    </source>
</evidence>
<sequence length="450" mass="50172">DVYVLDWGYPDRSERFQTLEDYLLRYIDGAVDALRARSGGPVDLLGICQGGVFALCYAALRRQKLGKLITMVTPVDFHTADNMLSHWAQQVDVDLLVDTLGNIPADLMNASYLMLKPFRLNVQKYVGLLDILDDKAALEDFLRMEKWIFDSPDLAGEAFRDFIKQFYQGNGLMNGTVRIGEEAVDLSQVTLPVLNIYAEQDHLVPPDASRAMRGRLGTEDYTESSFRGGHIGIYVSGRAQREVPATIDGWLKARDAMMMSRRISLLLATLLLAAPVAQAAPSADARREIAQLISSLDGSQCRFQRNGSWYDGSDARAHLQRKYDYLLKKDMVDSAEQFIERAASQSSMSGKPYRIQCPGQPEQTAAAWFGARLQALRHRTPTAMNTTPRTLSRSLNDRMIAGVMGGIAHRFGWNPTLVRIVFVLVSIGSAAFPGILVYLILWLLMPNEAD</sequence>
<comment type="caution">
    <text evidence="1">The sequence shown here is derived from an EMBL/GenBank/DDBJ whole genome shotgun (WGS) entry which is preliminary data.</text>
</comment>